<sequence>MYGEDGKYVRKSITAVDSVWVKPGAIAEGYKFNYKMLDEMLDFYVKGINPIKETKDIKSNSRFDFNILPQKLTTKFRRKANALKRVTPKRISKILENTVGKEILNILNSNEIKKIRIENLKSETDLETFAATKGKSLGATFEEMKILMNSAYIYLPYITSVNKVVKGKNILYKIDGGIIWYHVEISKTGEVSIKELVADETFAIGTSEIGAKDIFGNYKYRKFNFAGNSYNVSEAQYAQYSAILALAKNLGVKTKKIDDFKLAAQIVEVKSGKEYSISLGHKEGLFLDDAFDIIEKQENENGKIITKKVGFARIIKTGDNKKDPTNYSTIKQYIGAPQTEGTLITEHPLLGLDLKLKAVSAANLNIKKEDINFILDWAKNGGYSSSYQDEIITEDANKASGIEGIFSYDLAPIINSPQTFLDLDLMAMLPELTTTTDDTPTIYTYSAYLGLSKKMWFGRFNLNGGMGLGVDMLSFNYNYKSYYKYNYDYYDEYTYDISFLSYGVKLDIGTEYLLSPDLMLDLGITYKISLKPSKVTTKYTNNRSGDEFNKDYTASGFNSTLGGMSIGLGFTYSLGELPFDVFGVLDPLKRY</sequence>
<dbReference type="EMBL" id="AP027059">
    <property type="protein sequence ID" value="BDU51047.1"/>
    <property type="molecule type" value="Genomic_DNA"/>
</dbReference>
<gene>
    <name evidence="1" type="ORF">HLVA_16160</name>
</gene>
<name>A0AAU9DF57_9FUSO</name>
<protein>
    <recommendedName>
        <fullName evidence="3">Bacterial surface antigen (D15) domain-containing protein</fullName>
    </recommendedName>
</protein>
<reference evidence="1 2" key="1">
    <citation type="submission" date="2022-11" db="EMBL/GenBank/DDBJ databases">
        <title>Haliovirga abyssi gen. nov., sp. nov., a mesophilic fermentative bacterium isolated from the Iheya North hydrothermal field and the proposal of Haliovirgaceae fam. nov.</title>
        <authorList>
            <person name="Miyazaki U."/>
            <person name="Tame A."/>
            <person name="Miyazaki J."/>
            <person name="Takai K."/>
            <person name="Sawayama S."/>
            <person name="Kitajima M."/>
            <person name="Okamoto A."/>
            <person name="Nakagawa S."/>
        </authorList>
    </citation>
    <scope>NUCLEOTIDE SEQUENCE [LARGE SCALE GENOMIC DNA]</scope>
    <source>
        <strain evidence="1 2">IC12</strain>
    </source>
</reference>
<accession>A0AAU9DF57</accession>
<dbReference type="Proteomes" id="UP001321582">
    <property type="component" value="Chromosome"/>
</dbReference>
<organism evidence="1 2">
    <name type="scientific">Haliovirga abyssi</name>
    <dbReference type="NCBI Taxonomy" id="2996794"/>
    <lineage>
        <taxon>Bacteria</taxon>
        <taxon>Fusobacteriati</taxon>
        <taxon>Fusobacteriota</taxon>
        <taxon>Fusobacteriia</taxon>
        <taxon>Fusobacteriales</taxon>
        <taxon>Haliovirgaceae</taxon>
        <taxon>Haliovirga</taxon>
    </lineage>
</organism>
<evidence type="ECO:0000313" key="2">
    <source>
        <dbReference type="Proteomes" id="UP001321582"/>
    </source>
</evidence>
<proteinExistence type="predicted"/>
<evidence type="ECO:0008006" key="3">
    <source>
        <dbReference type="Google" id="ProtNLM"/>
    </source>
</evidence>
<dbReference type="KEGG" id="haby:HLVA_16160"/>
<dbReference type="AlphaFoldDB" id="A0AAU9DF57"/>
<keyword evidence="2" id="KW-1185">Reference proteome</keyword>
<evidence type="ECO:0000313" key="1">
    <source>
        <dbReference type="EMBL" id="BDU51047.1"/>
    </source>
</evidence>